<sequence>MTTSEINGDLLTSADASITYDAIVVGCGVIGPCVAVGLARKGKKVLIVERDWSMPDRIVGELMQPGGVRALKSLGMVQSINNIEAVPVTGYTVFYNGEKVVIPYPFKADSKPVEKLTDLVRQGNDKVLEDATVHVKDFEDDERERGVAFVHGRFLQNLRDMVAAEPKVTRLQGNVIEVLKNPKNEVVGAKVDIAGRGKEDFHAHITFVCDGIFSRFRRELSPDHVPEVGSSFVGMSLFHAKMPSPNHGHVILGTKHMPILVYQISPSETRILCAYNSRKLPTDIKSWLVKDVQPFVPKSLRASFDEALKAGKFRSMPNSFLSGRQNDVTGLCVIGDALNMRHPLTGGGMTVGLNDVVLLMKKIGDLDFSDRETVLDELLDYHFERKSYDSVINVLSIALYSLFAADNADLRALQRGCFRYFQRGGDCVKLPVQFLSGVLPRPLLLTKVFFAVALYAVYVNFEDKGALGFPVALLQGFSIVFTAARVFTPYLYAELIG</sequence>
<dbReference type="OrthoDB" id="1678617at2759"/>
<dbReference type="SUPFAM" id="SSF51905">
    <property type="entry name" value="FAD/NAD(P)-binding domain"/>
    <property type="match status" value="1"/>
</dbReference>
<dbReference type="InterPro" id="IPR036188">
    <property type="entry name" value="FAD/NAD-bd_sf"/>
</dbReference>
<keyword evidence="6 10" id="KW-0274">FAD</keyword>
<keyword evidence="8 10" id="KW-0560">Oxidoreductase</keyword>
<dbReference type="AlphaFoldDB" id="A0A1G4KFV8"/>
<comment type="subcellular location">
    <subcellularLocation>
        <location evidence="10">Endoplasmic reticulum membrane</location>
        <topology evidence="10">Multi-pass membrane protein</topology>
    </subcellularLocation>
    <subcellularLocation>
        <location evidence="2">Microsome membrane</location>
        <topology evidence="2">Multi-pass membrane protein</topology>
    </subcellularLocation>
</comment>
<dbReference type="GO" id="GO:0006696">
    <property type="term" value="P:ergosterol biosynthetic process"/>
    <property type="evidence" value="ECO:0007669"/>
    <property type="project" value="TreeGrafter"/>
</dbReference>
<comment type="catalytic activity">
    <reaction evidence="10">
        <text>squalene + reduced [NADPH--hemoprotein reductase] + O2 = (S)-2,3-epoxysqualene + oxidized [NADPH--hemoprotein reductase] + H2O + H(+)</text>
        <dbReference type="Rhea" id="RHEA:25282"/>
        <dbReference type="Rhea" id="RHEA-COMP:11964"/>
        <dbReference type="Rhea" id="RHEA-COMP:11965"/>
        <dbReference type="ChEBI" id="CHEBI:15377"/>
        <dbReference type="ChEBI" id="CHEBI:15378"/>
        <dbReference type="ChEBI" id="CHEBI:15379"/>
        <dbReference type="ChEBI" id="CHEBI:15440"/>
        <dbReference type="ChEBI" id="CHEBI:15441"/>
        <dbReference type="ChEBI" id="CHEBI:57618"/>
        <dbReference type="ChEBI" id="CHEBI:58210"/>
        <dbReference type="EC" id="1.14.14.17"/>
    </reaction>
</comment>
<dbReference type="Proteomes" id="UP000191024">
    <property type="component" value="Chromosome H"/>
</dbReference>
<evidence type="ECO:0000256" key="5">
    <source>
        <dbReference type="ARBA" id="ARBA00022630"/>
    </source>
</evidence>
<dbReference type="Gene3D" id="3.50.50.60">
    <property type="entry name" value="FAD/NAD(P)-binding domain"/>
    <property type="match status" value="1"/>
</dbReference>
<keyword evidence="10" id="KW-1133">Transmembrane helix</keyword>
<accession>A0A1G4KFV8</accession>
<keyword evidence="10" id="KW-0256">Endoplasmic reticulum</keyword>
<dbReference type="GO" id="GO:0005789">
    <property type="term" value="C:endoplasmic reticulum membrane"/>
    <property type="evidence" value="ECO:0007669"/>
    <property type="project" value="UniProtKB-SubCell"/>
</dbReference>
<keyword evidence="10" id="KW-0812">Transmembrane</keyword>
<dbReference type="EMBL" id="LT598468">
    <property type="protein sequence ID" value="SCV03468.1"/>
    <property type="molecule type" value="Genomic_DNA"/>
</dbReference>
<evidence type="ECO:0000256" key="2">
    <source>
        <dbReference type="ARBA" id="ARBA00004154"/>
    </source>
</evidence>
<organism evidence="12 13">
    <name type="scientific">Lachancea mirantina</name>
    <dbReference type="NCBI Taxonomy" id="1230905"/>
    <lineage>
        <taxon>Eukaryota</taxon>
        <taxon>Fungi</taxon>
        <taxon>Dikarya</taxon>
        <taxon>Ascomycota</taxon>
        <taxon>Saccharomycotina</taxon>
        <taxon>Saccharomycetes</taxon>
        <taxon>Saccharomycetales</taxon>
        <taxon>Saccharomycetaceae</taxon>
        <taxon>Lachancea</taxon>
    </lineage>
</organism>
<keyword evidence="13" id="KW-1185">Reference proteome</keyword>
<evidence type="ECO:0000313" key="13">
    <source>
        <dbReference type="Proteomes" id="UP000191024"/>
    </source>
</evidence>
<comment type="function">
    <text evidence="10">Catalyzes the stereospecific oxidation of squalene to (S)-2,3-epoxysqualene, and is considered to be a rate-limiting enzyme in steroid biosynthesis.</text>
</comment>
<dbReference type="GO" id="GO:0050660">
    <property type="term" value="F:flavin adenine dinucleotide binding"/>
    <property type="evidence" value="ECO:0007669"/>
    <property type="project" value="UniProtKB-UniRule"/>
</dbReference>
<feature type="transmembrane region" description="Helical" evidence="10">
    <location>
        <begin position="443"/>
        <end position="461"/>
    </location>
</feature>
<evidence type="ECO:0000259" key="11">
    <source>
        <dbReference type="Pfam" id="PF08491"/>
    </source>
</evidence>
<evidence type="ECO:0000256" key="9">
    <source>
        <dbReference type="ARBA" id="ARBA00023136"/>
    </source>
</evidence>
<dbReference type="PANTHER" id="PTHR10835:SF0">
    <property type="entry name" value="SQUALENE MONOOXYGENASE"/>
    <property type="match status" value="1"/>
</dbReference>
<evidence type="ECO:0000256" key="6">
    <source>
        <dbReference type="ARBA" id="ARBA00022827"/>
    </source>
</evidence>
<dbReference type="Pfam" id="PF08491">
    <property type="entry name" value="SE"/>
    <property type="match status" value="1"/>
</dbReference>
<feature type="domain" description="Squalene epoxidase" evidence="11">
    <location>
        <begin position="202"/>
        <end position="474"/>
    </location>
</feature>
<dbReference type="InterPro" id="IPR013698">
    <property type="entry name" value="Squalene_epoxidase"/>
</dbReference>
<evidence type="ECO:0000256" key="8">
    <source>
        <dbReference type="ARBA" id="ARBA00023002"/>
    </source>
</evidence>
<dbReference type="EC" id="1.14.14.17" evidence="4 10"/>
<name>A0A1G4KFV8_9SACH</name>
<evidence type="ECO:0000256" key="4">
    <source>
        <dbReference type="ARBA" id="ARBA00012312"/>
    </source>
</evidence>
<dbReference type="UniPathway" id="UPA00767">
    <property type="reaction ID" value="UER00752"/>
</dbReference>
<feature type="transmembrane region" description="Helical" evidence="10">
    <location>
        <begin position="467"/>
        <end position="487"/>
    </location>
</feature>
<reference evidence="13" key="1">
    <citation type="submission" date="2016-03" db="EMBL/GenBank/DDBJ databases">
        <authorList>
            <person name="Devillers H."/>
        </authorList>
    </citation>
    <scope>NUCLEOTIDE SEQUENCE [LARGE SCALE GENOMIC DNA]</scope>
</reference>
<evidence type="ECO:0000256" key="1">
    <source>
        <dbReference type="ARBA" id="ARBA00001974"/>
    </source>
</evidence>
<evidence type="ECO:0000313" key="12">
    <source>
        <dbReference type="EMBL" id="SCV03468.1"/>
    </source>
</evidence>
<dbReference type="GO" id="GO:0004506">
    <property type="term" value="F:squalene monooxygenase activity"/>
    <property type="evidence" value="ECO:0007669"/>
    <property type="project" value="UniProtKB-UniRule"/>
</dbReference>
<dbReference type="PRINTS" id="PR00420">
    <property type="entry name" value="RNGMNOXGNASE"/>
</dbReference>
<dbReference type="PANTHER" id="PTHR10835">
    <property type="entry name" value="SQUALENE MONOOXYGENASE"/>
    <property type="match status" value="1"/>
</dbReference>
<keyword evidence="9 10" id="KW-0472">Membrane</keyword>
<dbReference type="InterPro" id="IPR040125">
    <property type="entry name" value="Squalene_monox"/>
</dbReference>
<evidence type="ECO:0000256" key="10">
    <source>
        <dbReference type="RuleBase" id="RU367121"/>
    </source>
</evidence>
<protein>
    <recommendedName>
        <fullName evidence="4 10">Squalene monooxygenase</fullName>
        <ecNumber evidence="4 10">1.14.14.17</ecNumber>
    </recommendedName>
</protein>
<proteinExistence type="inferred from homology"/>
<comment type="cofactor">
    <cofactor evidence="1 10">
        <name>FAD</name>
        <dbReference type="ChEBI" id="CHEBI:57692"/>
    </cofactor>
</comment>
<keyword evidence="7" id="KW-0492">Microsome</keyword>
<dbReference type="STRING" id="1230905.A0A1G4KFV8"/>
<gene>
    <name evidence="12" type="ORF">LAMI_0H08394G</name>
</gene>
<evidence type="ECO:0000256" key="7">
    <source>
        <dbReference type="ARBA" id="ARBA00022848"/>
    </source>
</evidence>
<comment type="similarity">
    <text evidence="3 10">Belongs to the squalene monooxygenase family.</text>
</comment>
<keyword evidence="5 10" id="KW-0285">Flavoprotein</keyword>
<evidence type="ECO:0000256" key="3">
    <source>
        <dbReference type="ARBA" id="ARBA00008802"/>
    </source>
</evidence>